<evidence type="ECO:0000313" key="10">
    <source>
        <dbReference type="Proteomes" id="UP001524478"/>
    </source>
</evidence>
<keyword evidence="7 8" id="KW-0472">Membrane</keyword>
<feature type="transmembrane region" description="Helical" evidence="8">
    <location>
        <begin position="199"/>
        <end position="218"/>
    </location>
</feature>
<dbReference type="InterPro" id="IPR006042">
    <property type="entry name" value="Xan_ur_permease"/>
</dbReference>
<feature type="transmembrane region" description="Helical" evidence="8">
    <location>
        <begin position="324"/>
        <end position="344"/>
    </location>
</feature>
<feature type="transmembrane region" description="Helical" evidence="8">
    <location>
        <begin position="408"/>
        <end position="428"/>
    </location>
</feature>
<evidence type="ECO:0000256" key="4">
    <source>
        <dbReference type="ARBA" id="ARBA00022475"/>
    </source>
</evidence>
<evidence type="ECO:0000256" key="5">
    <source>
        <dbReference type="ARBA" id="ARBA00022692"/>
    </source>
</evidence>
<feature type="transmembrane region" description="Helical" evidence="8">
    <location>
        <begin position="26"/>
        <end position="45"/>
    </location>
</feature>
<keyword evidence="3" id="KW-0813">Transport</keyword>
<evidence type="ECO:0000256" key="1">
    <source>
        <dbReference type="ARBA" id="ARBA00004651"/>
    </source>
</evidence>
<dbReference type="InterPro" id="IPR006043">
    <property type="entry name" value="NCS2"/>
</dbReference>
<reference evidence="9 10" key="1">
    <citation type="submission" date="2022-06" db="EMBL/GenBank/DDBJ databases">
        <title>Isolation of gut microbiota from human fecal samples.</title>
        <authorList>
            <person name="Pamer E.G."/>
            <person name="Barat B."/>
            <person name="Waligurski E."/>
            <person name="Medina S."/>
            <person name="Paddock L."/>
            <person name="Mostad J."/>
        </authorList>
    </citation>
    <scope>NUCLEOTIDE SEQUENCE [LARGE SCALE GENOMIC DNA]</scope>
    <source>
        <strain evidence="9 10">DFI.7.95</strain>
    </source>
</reference>
<sequence length="432" mass="45643">MENKKTEMDIVYGIEDKPELSKAIPLAFQHILAMFAANITVPLLLSALLDLPPSETTFLIQCALFMAGVATFIQIMKYKGIGSGLPIVMGTSNAFISTVLAIAKDFGIGGVLGASFIGGLFEIFLGKNLLRLKKIFTPLVAGIVVLTIGITLIPVGIKQAAGGSANMGDLRSLLISATVLVIIILFNQSKNKFLKSSSILIGLVSGYLISYFLGIIDITPVMESSWISLPKPFAYKWSFKPTAIIAMLFMYIATAIETIGDISALTVGAEGREATDEEMSGGVIADGLGSSIAALFNGFPNTSYTQNIGVVNLTGVFSRHVVKIGAIILIVLSIFPKFGSLIAIMPEPVLGGAAIAMFSMVAVSGLSLLRNIKMNSRNMLIIAISLGLGIGLNIVPEATQNLPRDIQLFLTSGVVPAGLVSIILDLCLPNSE</sequence>
<name>A0ABT1S7F9_9FIRM</name>
<dbReference type="Pfam" id="PF00860">
    <property type="entry name" value="Xan_ur_permease"/>
    <property type="match status" value="1"/>
</dbReference>
<keyword evidence="5 8" id="KW-0812">Transmembrane</keyword>
<feature type="transmembrane region" description="Helical" evidence="8">
    <location>
        <begin position="137"/>
        <end position="157"/>
    </location>
</feature>
<dbReference type="PANTHER" id="PTHR42810">
    <property type="entry name" value="PURINE PERMEASE C1399.01C-RELATED"/>
    <property type="match status" value="1"/>
</dbReference>
<keyword evidence="4" id="KW-1003">Cell membrane</keyword>
<evidence type="ECO:0000256" key="8">
    <source>
        <dbReference type="SAM" id="Phobius"/>
    </source>
</evidence>
<dbReference type="NCBIfam" id="TIGR00801">
    <property type="entry name" value="ncs2"/>
    <property type="match status" value="1"/>
</dbReference>
<protein>
    <submittedName>
        <fullName evidence="9">Purine permease</fullName>
    </submittedName>
</protein>
<keyword evidence="6 8" id="KW-1133">Transmembrane helix</keyword>
<organism evidence="9 10">
    <name type="scientific">Tissierella carlieri</name>
    <dbReference type="NCBI Taxonomy" id="689904"/>
    <lineage>
        <taxon>Bacteria</taxon>
        <taxon>Bacillati</taxon>
        <taxon>Bacillota</taxon>
        <taxon>Tissierellia</taxon>
        <taxon>Tissierellales</taxon>
        <taxon>Tissierellaceae</taxon>
        <taxon>Tissierella</taxon>
    </lineage>
</organism>
<feature type="transmembrane region" description="Helical" evidence="8">
    <location>
        <begin position="57"/>
        <end position="76"/>
    </location>
</feature>
<dbReference type="InterPro" id="IPR017588">
    <property type="entry name" value="UacT-like"/>
</dbReference>
<keyword evidence="10" id="KW-1185">Reference proteome</keyword>
<dbReference type="EMBL" id="JANGAC010000003">
    <property type="protein sequence ID" value="MCQ4922406.1"/>
    <property type="molecule type" value="Genomic_DNA"/>
</dbReference>
<feature type="transmembrane region" description="Helical" evidence="8">
    <location>
        <begin position="238"/>
        <end position="256"/>
    </location>
</feature>
<feature type="transmembrane region" description="Helical" evidence="8">
    <location>
        <begin position="169"/>
        <end position="187"/>
    </location>
</feature>
<proteinExistence type="inferred from homology"/>
<evidence type="ECO:0000256" key="7">
    <source>
        <dbReference type="ARBA" id="ARBA00023136"/>
    </source>
</evidence>
<evidence type="ECO:0000256" key="2">
    <source>
        <dbReference type="ARBA" id="ARBA00008821"/>
    </source>
</evidence>
<dbReference type="NCBIfam" id="NF037981">
    <property type="entry name" value="NCS2_1"/>
    <property type="match status" value="1"/>
</dbReference>
<dbReference type="Proteomes" id="UP001524478">
    <property type="component" value="Unassembled WGS sequence"/>
</dbReference>
<comment type="caution">
    <text evidence="9">The sequence shown here is derived from an EMBL/GenBank/DDBJ whole genome shotgun (WGS) entry which is preliminary data.</text>
</comment>
<comment type="similarity">
    <text evidence="2">Belongs to the nucleobase:cation symporter-2 (NCS2) (TC 2.A.40) family.</text>
</comment>
<gene>
    <name evidence="9" type="ORF">NE686_04865</name>
</gene>
<dbReference type="RefSeq" id="WP_216559524.1">
    <property type="nucleotide sequence ID" value="NZ_JAHLOH010000035.1"/>
</dbReference>
<feature type="transmembrane region" description="Helical" evidence="8">
    <location>
        <begin position="108"/>
        <end position="125"/>
    </location>
</feature>
<feature type="transmembrane region" description="Helical" evidence="8">
    <location>
        <begin position="350"/>
        <end position="369"/>
    </location>
</feature>
<evidence type="ECO:0000256" key="6">
    <source>
        <dbReference type="ARBA" id="ARBA00022989"/>
    </source>
</evidence>
<dbReference type="PANTHER" id="PTHR42810:SF2">
    <property type="entry name" value="PURINE PERMEASE C1399.01C-RELATED"/>
    <property type="match status" value="1"/>
</dbReference>
<comment type="subcellular location">
    <subcellularLocation>
        <location evidence="1">Cell membrane</location>
        <topology evidence="1">Multi-pass membrane protein</topology>
    </subcellularLocation>
</comment>
<feature type="transmembrane region" description="Helical" evidence="8">
    <location>
        <begin position="83"/>
        <end position="102"/>
    </location>
</feature>
<evidence type="ECO:0000256" key="3">
    <source>
        <dbReference type="ARBA" id="ARBA00022448"/>
    </source>
</evidence>
<evidence type="ECO:0000313" key="9">
    <source>
        <dbReference type="EMBL" id="MCQ4922406.1"/>
    </source>
</evidence>
<dbReference type="PROSITE" id="PS01116">
    <property type="entry name" value="XANTH_URACIL_PERMASE"/>
    <property type="match status" value="1"/>
</dbReference>
<accession>A0ABT1S7F9</accession>
<feature type="transmembrane region" description="Helical" evidence="8">
    <location>
        <begin position="378"/>
        <end position="396"/>
    </location>
</feature>
<dbReference type="NCBIfam" id="TIGR03173">
    <property type="entry name" value="pbuX"/>
    <property type="match status" value="1"/>
</dbReference>